<protein>
    <recommendedName>
        <fullName evidence="2">Kazal-like domain-containing protein</fullName>
    </recommendedName>
</protein>
<dbReference type="PROSITE" id="PS00282">
    <property type="entry name" value="KAZAL_1"/>
    <property type="match status" value="1"/>
</dbReference>
<feature type="chain" id="PRO_5035243092" description="Kazal-like domain-containing protein" evidence="1">
    <location>
        <begin position="20"/>
        <end position="109"/>
    </location>
</feature>
<dbReference type="SMART" id="SM00280">
    <property type="entry name" value="KAZAL"/>
    <property type="match status" value="1"/>
</dbReference>
<accession>A0A8J2LNN2</accession>
<dbReference type="PROSITE" id="PS51465">
    <property type="entry name" value="KAZAL_2"/>
    <property type="match status" value="1"/>
</dbReference>
<dbReference type="AlphaFoldDB" id="A0A8J2LNN2"/>
<comment type="caution">
    <text evidence="3">The sequence shown here is derived from an EMBL/GenBank/DDBJ whole genome shotgun (WGS) entry which is preliminary data.</text>
</comment>
<gene>
    <name evidence="3" type="ORF">AFUS01_LOCUS44956</name>
</gene>
<evidence type="ECO:0000256" key="1">
    <source>
        <dbReference type="SAM" id="SignalP"/>
    </source>
</evidence>
<dbReference type="Proteomes" id="UP000708208">
    <property type="component" value="Unassembled WGS sequence"/>
</dbReference>
<keyword evidence="4" id="KW-1185">Reference proteome</keyword>
<dbReference type="InterPro" id="IPR002350">
    <property type="entry name" value="Kazal_dom"/>
</dbReference>
<name>A0A8J2LNN2_9HEXA</name>
<dbReference type="OrthoDB" id="328123at2759"/>
<dbReference type="Pfam" id="PF07648">
    <property type="entry name" value="Kazal_2"/>
    <property type="match status" value="1"/>
</dbReference>
<organism evidence="3 4">
    <name type="scientific">Allacma fusca</name>
    <dbReference type="NCBI Taxonomy" id="39272"/>
    <lineage>
        <taxon>Eukaryota</taxon>
        <taxon>Metazoa</taxon>
        <taxon>Ecdysozoa</taxon>
        <taxon>Arthropoda</taxon>
        <taxon>Hexapoda</taxon>
        <taxon>Collembola</taxon>
        <taxon>Symphypleona</taxon>
        <taxon>Sminthuridae</taxon>
        <taxon>Allacma</taxon>
    </lineage>
</organism>
<dbReference type="EMBL" id="CAJVCH010570689">
    <property type="protein sequence ID" value="CAG7835609.1"/>
    <property type="molecule type" value="Genomic_DNA"/>
</dbReference>
<reference evidence="3" key="1">
    <citation type="submission" date="2021-06" db="EMBL/GenBank/DDBJ databases">
        <authorList>
            <person name="Hodson N. C."/>
            <person name="Mongue J. A."/>
            <person name="Jaron S. K."/>
        </authorList>
    </citation>
    <scope>NUCLEOTIDE SEQUENCE</scope>
</reference>
<proteinExistence type="predicted"/>
<feature type="signal peptide" evidence="1">
    <location>
        <begin position="1"/>
        <end position="19"/>
    </location>
</feature>
<keyword evidence="1" id="KW-0732">Signal</keyword>
<evidence type="ECO:0000259" key="2">
    <source>
        <dbReference type="PROSITE" id="PS51465"/>
    </source>
</evidence>
<dbReference type="CDD" id="cd00104">
    <property type="entry name" value="KAZAL_FS"/>
    <property type="match status" value="1"/>
</dbReference>
<evidence type="ECO:0000313" key="4">
    <source>
        <dbReference type="Proteomes" id="UP000708208"/>
    </source>
</evidence>
<sequence length="109" mass="12479">MKTITGFITLCLLVSSIDCNLRYQWLYNRPPMYLNQPPPDLLESQVRPSGRNCVSTCPCPYNVSPVCANNGKTYSNQCSFECERRQCQPYLRLLRSGYCSSDNSFAVEY</sequence>
<evidence type="ECO:0000313" key="3">
    <source>
        <dbReference type="EMBL" id="CAG7835609.1"/>
    </source>
</evidence>
<feature type="domain" description="Kazal-like" evidence="2">
    <location>
        <begin position="47"/>
        <end position="101"/>
    </location>
</feature>